<dbReference type="Proteomes" id="UP000464468">
    <property type="component" value="Chromosome"/>
</dbReference>
<dbReference type="AlphaFoldDB" id="A0A7Z2NXG2"/>
<keyword evidence="2" id="KW-1185">Reference proteome</keyword>
<organism evidence="1 2">
    <name type="scientific">Sphingomonas changnyeongensis</name>
    <dbReference type="NCBI Taxonomy" id="2698679"/>
    <lineage>
        <taxon>Bacteria</taxon>
        <taxon>Pseudomonadati</taxon>
        <taxon>Pseudomonadota</taxon>
        <taxon>Alphaproteobacteria</taxon>
        <taxon>Sphingomonadales</taxon>
        <taxon>Sphingomonadaceae</taxon>
        <taxon>Sphingomonas</taxon>
    </lineage>
</organism>
<dbReference type="Gene3D" id="3.10.450.40">
    <property type="match status" value="1"/>
</dbReference>
<dbReference type="Pfam" id="PF11523">
    <property type="entry name" value="DUF3223"/>
    <property type="match status" value="1"/>
</dbReference>
<reference evidence="1 2" key="1">
    <citation type="submission" date="2020-01" db="EMBL/GenBank/DDBJ databases">
        <title>Sphingomonas sp. C33 whole genome sequece.</title>
        <authorList>
            <person name="Park C."/>
        </authorList>
    </citation>
    <scope>NUCLEOTIDE SEQUENCE [LARGE SCALE GENOMIC DNA]</scope>
    <source>
        <strain evidence="1 2">C33</strain>
    </source>
</reference>
<proteinExistence type="predicted"/>
<name>A0A7Z2NXG2_9SPHN</name>
<dbReference type="KEGG" id="schy:GVO57_13510"/>
<dbReference type="InterPro" id="IPR044673">
    <property type="entry name" value="DCL-like"/>
</dbReference>
<gene>
    <name evidence="1" type="ORF">GVO57_13510</name>
</gene>
<dbReference type="EMBL" id="CP047895">
    <property type="protein sequence ID" value="QHL91628.1"/>
    <property type="molecule type" value="Genomic_DNA"/>
</dbReference>
<accession>A0A7Z2NXG2</accession>
<evidence type="ECO:0000313" key="2">
    <source>
        <dbReference type="Proteomes" id="UP000464468"/>
    </source>
</evidence>
<protein>
    <submittedName>
        <fullName evidence="1">DUF3223 domain-containing protein</fullName>
    </submittedName>
</protein>
<sequence length="104" mass="11859">MGKARQISIRTRTFAKAGDATAHFSGMLNRYPLDNRVSDTDALDLMALLDRHDERVEKVGCGIAYFSVNAAPDYPGQRCFWITRTDGTHIDWSYQHCLEKKSYD</sequence>
<evidence type="ECO:0000313" key="1">
    <source>
        <dbReference type="EMBL" id="QHL91628.1"/>
    </source>
</evidence>
<dbReference type="PANTHER" id="PTHR33415:SF12">
    <property type="entry name" value="PROTEIN EMBRYO DEFECTIVE 514"/>
    <property type="match status" value="1"/>
</dbReference>
<dbReference type="PANTHER" id="PTHR33415">
    <property type="entry name" value="PROTEIN EMBRYO DEFECTIVE 514"/>
    <property type="match status" value="1"/>
</dbReference>